<dbReference type="EMBL" id="UYSG01000518">
    <property type="protein sequence ID" value="VDL19689.1"/>
    <property type="molecule type" value="Genomic_DNA"/>
</dbReference>
<keyword evidence="7 12" id="KW-1133">Transmembrane helix</keyword>
<dbReference type="OrthoDB" id="18577at2759"/>
<evidence type="ECO:0000256" key="3">
    <source>
        <dbReference type="ARBA" id="ARBA00022448"/>
    </source>
</evidence>
<dbReference type="Pfam" id="PF05328">
    <property type="entry name" value="CybS"/>
    <property type="match status" value="1"/>
</dbReference>
<protein>
    <recommendedName>
        <fullName evidence="12">Succinate dehydrogenase [ubiquinone] cytochrome b small subunit</fullName>
    </recommendedName>
</protein>
<evidence type="ECO:0000256" key="4">
    <source>
        <dbReference type="ARBA" id="ARBA00022692"/>
    </source>
</evidence>
<gene>
    <name evidence="13" type="ORF">HDID_LOCUS2228</name>
    <name evidence="14" type="ORF">WMSIL1_LOCUS14483</name>
</gene>
<comment type="caution">
    <text evidence="12">Lacks conserved residue(s) required for the propagation of feature annotation.</text>
</comment>
<name>A0A0R3SCD7_HYMDI</name>
<proteinExistence type="inferred from homology"/>
<dbReference type="GO" id="GO:0048039">
    <property type="term" value="F:ubiquinone binding"/>
    <property type="evidence" value="ECO:0007669"/>
    <property type="project" value="TreeGrafter"/>
</dbReference>
<dbReference type="Proteomes" id="UP000321570">
    <property type="component" value="Unassembled WGS sequence"/>
</dbReference>
<keyword evidence="9 12" id="KW-0472">Membrane</keyword>
<evidence type="ECO:0000256" key="6">
    <source>
        <dbReference type="ARBA" id="ARBA00022946"/>
    </source>
</evidence>
<dbReference type="PANTHER" id="PTHR13337">
    <property type="entry name" value="SUCCINATE DEHYDROGENASE"/>
    <property type="match status" value="1"/>
</dbReference>
<keyword evidence="12" id="KW-0816">Tricarboxylic acid cycle</keyword>
<keyword evidence="11 12" id="KW-0479">Metal-binding</keyword>
<feature type="binding site" evidence="10">
    <location>
        <position position="104"/>
    </location>
    <ligand>
        <name>a ubiquinone</name>
        <dbReference type="ChEBI" id="CHEBI:16389"/>
        <note>ligand shared with IP/SDHB</note>
    </ligand>
</feature>
<evidence type="ECO:0000256" key="2">
    <source>
        <dbReference type="ARBA" id="ARBA00007294"/>
    </source>
</evidence>
<evidence type="ECO:0000313" key="14">
    <source>
        <dbReference type="EMBL" id="VUZ56922.1"/>
    </source>
</evidence>
<reference evidence="13 15" key="2">
    <citation type="submission" date="2018-11" db="EMBL/GenBank/DDBJ databases">
        <authorList>
            <consortium name="Pathogen Informatics"/>
        </authorList>
    </citation>
    <scope>NUCLEOTIDE SEQUENCE [LARGE SCALE GENOMIC DNA]</scope>
</reference>
<dbReference type="GO" id="GO:0020037">
    <property type="term" value="F:heme binding"/>
    <property type="evidence" value="ECO:0007669"/>
    <property type="project" value="TreeGrafter"/>
</dbReference>
<sequence>MSLALLASRHLVRKAACVNFASVNACRTLVTTANNRAKLGTAPVPVTSGLLPSQHWTIERVIAVAMLPMYPIALIFEPYGFEHLVTLSVTLHAYWGFGGVLRDYVMERRYGAFLPKAVQILWKAISLCGLAGFTYFNMYDIGVIKGVKKLWSF</sequence>
<keyword evidence="5 12" id="KW-0999">Mitochondrion inner membrane</keyword>
<dbReference type="GO" id="GO:0046872">
    <property type="term" value="F:metal ion binding"/>
    <property type="evidence" value="ECO:0007669"/>
    <property type="project" value="UniProtKB-KW"/>
</dbReference>
<dbReference type="Proteomes" id="UP000274504">
    <property type="component" value="Unassembled WGS sequence"/>
</dbReference>
<evidence type="ECO:0000256" key="5">
    <source>
        <dbReference type="ARBA" id="ARBA00022792"/>
    </source>
</evidence>
<keyword evidence="12" id="KW-0249">Electron transport</keyword>
<dbReference type="EMBL" id="CABIJS010000708">
    <property type="protein sequence ID" value="VUZ56922.1"/>
    <property type="molecule type" value="Genomic_DNA"/>
</dbReference>
<dbReference type="GO" id="GO:0006099">
    <property type="term" value="P:tricarboxylic acid cycle"/>
    <property type="evidence" value="ECO:0007669"/>
    <property type="project" value="UniProtKB-KW"/>
</dbReference>
<dbReference type="PANTHER" id="PTHR13337:SF2">
    <property type="entry name" value="SUCCINATE DEHYDROGENASE [UBIQUINONE] CYTOCHROME B SMALL SUBUNIT, MITOCHONDRIAL"/>
    <property type="match status" value="1"/>
</dbReference>
<evidence type="ECO:0000313" key="16">
    <source>
        <dbReference type="Proteomes" id="UP000321570"/>
    </source>
</evidence>
<evidence type="ECO:0000313" key="17">
    <source>
        <dbReference type="WBParaSite" id="HDID_0000222701-mRNA-1"/>
    </source>
</evidence>
<keyword evidence="16" id="KW-1185">Reference proteome</keyword>
<reference evidence="17" key="1">
    <citation type="submission" date="2017-02" db="UniProtKB">
        <authorList>
            <consortium name="WormBaseParasite"/>
        </authorList>
    </citation>
    <scope>IDENTIFICATION</scope>
</reference>
<keyword evidence="11" id="KW-0408">Iron</keyword>
<evidence type="ECO:0000256" key="7">
    <source>
        <dbReference type="ARBA" id="ARBA00022989"/>
    </source>
</evidence>
<evidence type="ECO:0000313" key="13">
    <source>
        <dbReference type="EMBL" id="VDL19689.1"/>
    </source>
</evidence>
<dbReference type="GO" id="GO:0006121">
    <property type="term" value="P:mitochondrial electron transport, succinate to ubiquinone"/>
    <property type="evidence" value="ECO:0007669"/>
    <property type="project" value="TreeGrafter"/>
</dbReference>
<keyword evidence="3 12" id="KW-0813">Transport</keyword>
<evidence type="ECO:0000256" key="10">
    <source>
        <dbReference type="PIRSR" id="PIRSR607992-1"/>
    </source>
</evidence>
<keyword evidence="4 12" id="KW-0812">Transmembrane</keyword>
<keyword evidence="8 12" id="KW-0496">Mitochondrion</keyword>
<keyword evidence="12" id="KW-0349">Heme</keyword>
<feature type="transmembrane region" description="Helical" evidence="12">
    <location>
        <begin position="120"/>
        <end position="139"/>
    </location>
</feature>
<dbReference type="STRING" id="6216.A0A0R3SCD7"/>
<dbReference type="Gene3D" id="1.20.1300.10">
    <property type="entry name" value="Fumarate reductase/succinate dehydrogenase, transmembrane subunit"/>
    <property type="match status" value="1"/>
</dbReference>
<keyword evidence="6 12" id="KW-0809">Transit peptide</keyword>
<reference evidence="14 16" key="3">
    <citation type="submission" date="2019-07" db="EMBL/GenBank/DDBJ databases">
        <authorList>
            <person name="Jastrzebski P J."/>
            <person name="Paukszto L."/>
            <person name="Jastrzebski P J."/>
        </authorList>
    </citation>
    <scope>NUCLEOTIDE SEQUENCE [LARGE SCALE GENOMIC DNA]</scope>
    <source>
        <strain evidence="14 16">WMS-il1</strain>
    </source>
</reference>
<evidence type="ECO:0000256" key="9">
    <source>
        <dbReference type="ARBA" id="ARBA00023136"/>
    </source>
</evidence>
<feature type="binding site" description="axial binding residue" evidence="11">
    <location>
        <position position="92"/>
    </location>
    <ligand>
        <name>heme b</name>
        <dbReference type="ChEBI" id="CHEBI:60344"/>
        <note>ligand shared with SDHC</note>
    </ligand>
    <ligandPart>
        <name>Fe</name>
        <dbReference type="ChEBI" id="CHEBI:18248"/>
    </ligandPart>
</feature>
<evidence type="ECO:0000313" key="15">
    <source>
        <dbReference type="Proteomes" id="UP000274504"/>
    </source>
</evidence>
<comment type="similarity">
    <text evidence="2 12">Belongs to the CybS family.</text>
</comment>
<dbReference type="AlphaFoldDB" id="A0A0R3SCD7"/>
<evidence type="ECO:0000256" key="12">
    <source>
        <dbReference type="RuleBase" id="RU364031"/>
    </source>
</evidence>
<dbReference type="InterPro" id="IPR007992">
    <property type="entry name" value="CybS"/>
</dbReference>
<organism evidence="17">
    <name type="scientific">Hymenolepis diminuta</name>
    <name type="common">Rat tapeworm</name>
    <dbReference type="NCBI Taxonomy" id="6216"/>
    <lineage>
        <taxon>Eukaryota</taxon>
        <taxon>Metazoa</taxon>
        <taxon>Spiralia</taxon>
        <taxon>Lophotrochozoa</taxon>
        <taxon>Platyhelminthes</taxon>
        <taxon>Cestoda</taxon>
        <taxon>Eucestoda</taxon>
        <taxon>Cyclophyllidea</taxon>
        <taxon>Hymenolepididae</taxon>
        <taxon>Hymenolepis</taxon>
    </lineage>
</organism>
<evidence type="ECO:0000256" key="1">
    <source>
        <dbReference type="ARBA" id="ARBA00004448"/>
    </source>
</evidence>
<dbReference type="GO" id="GO:0005743">
    <property type="term" value="C:mitochondrial inner membrane"/>
    <property type="evidence" value="ECO:0007669"/>
    <property type="project" value="UniProtKB-SubCell"/>
</dbReference>
<dbReference type="WBParaSite" id="HDID_0000222701-mRNA-1">
    <property type="protein sequence ID" value="HDID_0000222701-mRNA-1"/>
    <property type="gene ID" value="HDID_0000222701"/>
</dbReference>
<accession>A0A0R3SCD7</accession>
<comment type="function">
    <text evidence="12">Membrane-anchoring subunit of succinate dehydrogenase (SDH) that is involved in complex II of the mitochondrial electron transport chain and is responsible for transferring electrons from succinate to ubiquinone (coenzyme Q).</text>
</comment>
<evidence type="ECO:0000256" key="8">
    <source>
        <dbReference type="ARBA" id="ARBA00023128"/>
    </source>
</evidence>
<evidence type="ECO:0000256" key="11">
    <source>
        <dbReference type="PIRSR" id="PIRSR607992-2"/>
    </source>
</evidence>
<dbReference type="InterPro" id="IPR034804">
    <property type="entry name" value="SQR/QFR_C/D"/>
</dbReference>
<comment type="subcellular location">
    <subcellularLocation>
        <location evidence="1 12">Mitochondrion inner membrane</location>
        <topology evidence="1 12">Multi-pass membrane protein</topology>
    </subcellularLocation>
</comment>